<gene>
    <name evidence="2" type="ORF">WAK64_07015</name>
</gene>
<evidence type="ECO:0000313" key="2">
    <source>
        <dbReference type="EMBL" id="MEI5906808.1"/>
    </source>
</evidence>
<evidence type="ECO:0008006" key="4">
    <source>
        <dbReference type="Google" id="ProtNLM"/>
    </source>
</evidence>
<dbReference type="EMBL" id="JBBAXC010000004">
    <property type="protein sequence ID" value="MEI5906808.1"/>
    <property type="molecule type" value="Genomic_DNA"/>
</dbReference>
<keyword evidence="1" id="KW-1133">Transmembrane helix</keyword>
<accession>A0ABU8HC99</accession>
<protein>
    <recommendedName>
        <fullName evidence="4">DUF3221 domain-containing protein</fullName>
    </recommendedName>
</protein>
<sequence length="129" mass="14913">MKNRIIIISVVILSLAVPIGSLYFFNYYMDQQEKESRFYVEGTIVKKEVDEDVQFTIMKSLLVNGLPEEIDKFIDEETIKGNIVHVKANPEFEDITVGEKVRVYFVEDELAESGEKPPFGEAEDIERFK</sequence>
<evidence type="ECO:0000256" key="1">
    <source>
        <dbReference type="SAM" id="Phobius"/>
    </source>
</evidence>
<dbReference type="Proteomes" id="UP001312865">
    <property type="component" value="Unassembled WGS sequence"/>
</dbReference>
<keyword evidence="1" id="KW-0472">Membrane</keyword>
<proteinExistence type="predicted"/>
<reference evidence="2 3" key="1">
    <citation type="journal article" date="2018" name="J. Microbiol.">
        <title>Bacillus spongiae sp. nov., isolated from sponge of Jeju Island.</title>
        <authorList>
            <person name="Lee G.E."/>
            <person name="Im W.T."/>
            <person name="Park J.S."/>
        </authorList>
    </citation>
    <scope>NUCLEOTIDE SEQUENCE [LARGE SCALE GENOMIC DNA]</scope>
    <source>
        <strain evidence="2 3">135PIL107-10</strain>
    </source>
</reference>
<keyword evidence="3" id="KW-1185">Reference proteome</keyword>
<evidence type="ECO:0000313" key="3">
    <source>
        <dbReference type="Proteomes" id="UP001312865"/>
    </source>
</evidence>
<keyword evidence="1" id="KW-0812">Transmembrane</keyword>
<name>A0ABU8HC99_9BACI</name>
<dbReference type="RefSeq" id="WP_336586235.1">
    <property type="nucleotide sequence ID" value="NZ_JBBAXC010000004.1"/>
</dbReference>
<comment type="caution">
    <text evidence="2">The sequence shown here is derived from an EMBL/GenBank/DDBJ whole genome shotgun (WGS) entry which is preliminary data.</text>
</comment>
<feature type="transmembrane region" description="Helical" evidence="1">
    <location>
        <begin position="6"/>
        <end position="28"/>
    </location>
</feature>
<organism evidence="2 3">
    <name type="scientific">Bacillus spongiae</name>
    <dbReference type="NCBI Taxonomy" id="2683610"/>
    <lineage>
        <taxon>Bacteria</taxon>
        <taxon>Bacillati</taxon>
        <taxon>Bacillota</taxon>
        <taxon>Bacilli</taxon>
        <taxon>Bacillales</taxon>
        <taxon>Bacillaceae</taxon>
        <taxon>Bacillus</taxon>
    </lineage>
</organism>